<comment type="similarity">
    <text evidence="1 2">Belongs to the Iojap/RsfS family.</text>
</comment>
<feature type="compositionally biased region" description="Basic residues" evidence="3">
    <location>
        <begin position="143"/>
        <end position="167"/>
    </location>
</feature>
<feature type="region of interest" description="Disordered" evidence="3">
    <location>
        <begin position="123"/>
        <end position="167"/>
    </location>
</feature>
<organism evidence="4 5">
    <name type="scientific">Candidatus Korobacter versatilis</name>
    <dbReference type="NCBI Taxonomy" id="658062"/>
    <lineage>
        <taxon>Bacteria</taxon>
        <taxon>Pseudomonadati</taxon>
        <taxon>Acidobacteriota</taxon>
        <taxon>Terriglobia</taxon>
        <taxon>Terriglobales</taxon>
        <taxon>Candidatus Korobacteraceae</taxon>
        <taxon>Candidatus Korobacter</taxon>
    </lineage>
</organism>
<protein>
    <recommendedName>
        <fullName evidence="2">Ribosomal silencing factor RsfS</fullName>
    </recommendedName>
</protein>
<keyword evidence="2" id="KW-0678">Repressor</keyword>
<name>A0A932EPG6_9BACT</name>
<comment type="subunit">
    <text evidence="2">Interacts with ribosomal protein uL14 (rplN).</text>
</comment>
<dbReference type="InterPro" id="IPR004394">
    <property type="entry name" value="Iojap/RsfS/C7orf30"/>
</dbReference>
<dbReference type="GO" id="GO:0043023">
    <property type="term" value="F:ribosomal large subunit binding"/>
    <property type="evidence" value="ECO:0007669"/>
    <property type="project" value="TreeGrafter"/>
</dbReference>
<comment type="function">
    <text evidence="2">Functions as a ribosomal silencing factor. Interacts with ribosomal protein uL14 (rplN), blocking formation of intersubunit bridge B8. Prevents association of the 30S and 50S ribosomal subunits and the formation of functional ribosomes, thus repressing translation.</text>
</comment>
<evidence type="ECO:0000256" key="2">
    <source>
        <dbReference type="HAMAP-Rule" id="MF_01477"/>
    </source>
</evidence>
<dbReference type="GO" id="GO:0042256">
    <property type="term" value="P:cytosolic ribosome assembly"/>
    <property type="evidence" value="ECO:0007669"/>
    <property type="project" value="UniProtKB-UniRule"/>
</dbReference>
<dbReference type="Pfam" id="PF02410">
    <property type="entry name" value="RsfS"/>
    <property type="match status" value="1"/>
</dbReference>
<keyword evidence="2" id="KW-0810">Translation regulation</keyword>
<dbReference type="Proteomes" id="UP000779809">
    <property type="component" value="Unassembled WGS sequence"/>
</dbReference>
<accession>A0A932EPG6</accession>
<evidence type="ECO:0000256" key="1">
    <source>
        <dbReference type="ARBA" id="ARBA00010574"/>
    </source>
</evidence>
<comment type="caution">
    <text evidence="4">The sequence shown here is derived from an EMBL/GenBank/DDBJ whole genome shotgun (WGS) entry which is preliminary data.</text>
</comment>
<dbReference type="SUPFAM" id="SSF81301">
    <property type="entry name" value="Nucleotidyltransferase"/>
    <property type="match status" value="1"/>
</dbReference>
<dbReference type="GO" id="GO:0005737">
    <property type="term" value="C:cytoplasm"/>
    <property type="evidence" value="ECO:0007669"/>
    <property type="project" value="UniProtKB-SubCell"/>
</dbReference>
<feature type="compositionally biased region" description="Low complexity" evidence="3">
    <location>
        <begin position="123"/>
        <end position="142"/>
    </location>
</feature>
<keyword evidence="2" id="KW-0963">Cytoplasm</keyword>
<dbReference type="InterPro" id="IPR043519">
    <property type="entry name" value="NT_sf"/>
</dbReference>
<dbReference type="HAMAP" id="MF_01477">
    <property type="entry name" value="Iojap_RsfS"/>
    <property type="match status" value="1"/>
</dbReference>
<comment type="subcellular location">
    <subcellularLocation>
        <location evidence="2">Cytoplasm</location>
    </subcellularLocation>
</comment>
<reference evidence="4" key="1">
    <citation type="submission" date="2020-07" db="EMBL/GenBank/DDBJ databases">
        <title>Huge and variable diversity of episymbiotic CPR bacteria and DPANN archaea in groundwater ecosystems.</title>
        <authorList>
            <person name="He C.Y."/>
            <person name="Keren R."/>
            <person name="Whittaker M."/>
            <person name="Farag I.F."/>
            <person name="Doudna J."/>
            <person name="Cate J.H.D."/>
            <person name="Banfield J.F."/>
        </authorList>
    </citation>
    <scope>NUCLEOTIDE SEQUENCE</scope>
    <source>
        <strain evidence="4">NC_groundwater_580_Pr5_B-0.1um_64_19</strain>
    </source>
</reference>
<dbReference type="AlphaFoldDB" id="A0A932EPG6"/>
<evidence type="ECO:0000313" key="4">
    <source>
        <dbReference type="EMBL" id="MBI2678119.1"/>
    </source>
</evidence>
<evidence type="ECO:0000256" key="3">
    <source>
        <dbReference type="SAM" id="MobiDB-lite"/>
    </source>
</evidence>
<sequence>MKPASTRQQVRTALAACEEKKAENITILEMDQAASAFTDYFVICSGTNPRQVQAIADEVDLRLKREGQIPTHIEGYQKAEWVLLDYLDFVVHVFAPSARAFYDLERLWKGAKHMTPAELAVKPTKAAATKAPATKKQAAAKPAARKAAKSKASTRSRSAKRRVRRAS</sequence>
<gene>
    <name evidence="2 4" type="primary">rsfS</name>
    <name evidence="4" type="ORF">HYX28_05010</name>
</gene>
<dbReference type="NCBIfam" id="TIGR00090">
    <property type="entry name" value="rsfS_iojap_ybeB"/>
    <property type="match status" value="1"/>
</dbReference>
<dbReference type="GO" id="GO:0017148">
    <property type="term" value="P:negative regulation of translation"/>
    <property type="evidence" value="ECO:0007669"/>
    <property type="project" value="UniProtKB-UniRule"/>
</dbReference>
<evidence type="ECO:0000313" key="5">
    <source>
        <dbReference type="Proteomes" id="UP000779809"/>
    </source>
</evidence>
<dbReference type="PANTHER" id="PTHR21043:SF0">
    <property type="entry name" value="MITOCHONDRIAL ASSEMBLY OF RIBOSOMAL LARGE SUBUNIT PROTEIN 1"/>
    <property type="match status" value="1"/>
</dbReference>
<dbReference type="EMBL" id="JACPNR010000006">
    <property type="protein sequence ID" value="MBI2678119.1"/>
    <property type="molecule type" value="Genomic_DNA"/>
</dbReference>
<dbReference type="GO" id="GO:0090071">
    <property type="term" value="P:negative regulation of ribosome biogenesis"/>
    <property type="evidence" value="ECO:0007669"/>
    <property type="project" value="UniProtKB-UniRule"/>
</dbReference>
<dbReference type="Gene3D" id="3.30.460.10">
    <property type="entry name" value="Beta Polymerase, domain 2"/>
    <property type="match status" value="1"/>
</dbReference>
<proteinExistence type="inferred from homology"/>
<dbReference type="PANTHER" id="PTHR21043">
    <property type="entry name" value="IOJAP SUPERFAMILY ORTHOLOG"/>
    <property type="match status" value="1"/>
</dbReference>